<keyword evidence="2" id="KW-1185">Reference proteome</keyword>
<evidence type="ECO:0000313" key="2">
    <source>
        <dbReference type="Proteomes" id="UP000579605"/>
    </source>
</evidence>
<sequence length="81" mass="8764">MTEVLPSEVTKLADATRSQDPEVGLAAVAALRGLVDVLEALQVDNARTKGWTWKTISEQLGVTKQAVHQKYASGRLFGRGK</sequence>
<dbReference type="RefSeq" id="WP_179790852.1">
    <property type="nucleotide sequence ID" value="NZ_BAAARR010000045.1"/>
</dbReference>
<comment type="caution">
    <text evidence="1">The sequence shown here is derived from an EMBL/GenBank/DDBJ whole genome shotgun (WGS) entry which is preliminary data.</text>
</comment>
<dbReference type="AlphaFoldDB" id="A0A852ZJP7"/>
<evidence type="ECO:0008006" key="3">
    <source>
        <dbReference type="Google" id="ProtNLM"/>
    </source>
</evidence>
<dbReference type="Proteomes" id="UP000579605">
    <property type="component" value="Unassembled WGS sequence"/>
</dbReference>
<name>A0A852ZJP7_9ACTN</name>
<dbReference type="EMBL" id="JACBZH010000001">
    <property type="protein sequence ID" value="NYH93311.1"/>
    <property type="molecule type" value="Genomic_DNA"/>
</dbReference>
<organism evidence="1 2">
    <name type="scientific">Actinopolymorpha rutila</name>
    <dbReference type="NCBI Taxonomy" id="446787"/>
    <lineage>
        <taxon>Bacteria</taxon>
        <taxon>Bacillati</taxon>
        <taxon>Actinomycetota</taxon>
        <taxon>Actinomycetes</taxon>
        <taxon>Propionibacteriales</taxon>
        <taxon>Actinopolymorphaceae</taxon>
        <taxon>Actinopolymorpha</taxon>
    </lineage>
</organism>
<accession>A0A852ZJP7</accession>
<gene>
    <name evidence="1" type="ORF">F4554_005949</name>
</gene>
<reference evidence="1 2" key="1">
    <citation type="submission" date="2020-07" db="EMBL/GenBank/DDBJ databases">
        <title>Sequencing the genomes of 1000 actinobacteria strains.</title>
        <authorList>
            <person name="Klenk H.-P."/>
        </authorList>
    </citation>
    <scope>NUCLEOTIDE SEQUENCE [LARGE SCALE GENOMIC DNA]</scope>
    <source>
        <strain evidence="1 2">DSM 18448</strain>
    </source>
</reference>
<evidence type="ECO:0000313" key="1">
    <source>
        <dbReference type="EMBL" id="NYH93311.1"/>
    </source>
</evidence>
<proteinExistence type="predicted"/>
<protein>
    <recommendedName>
        <fullName evidence="3">Homeodomain-like domain-containing protein</fullName>
    </recommendedName>
</protein>